<dbReference type="RefSeq" id="WP_258847756.1">
    <property type="nucleotide sequence ID" value="NZ_JANUGX010000034.1"/>
</dbReference>
<gene>
    <name evidence="1" type="ORF">NX782_22660</name>
</gene>
<sequence>MRSRTLPAPAVHAGVLGLVLLAAFPVRAEDGLTLSGRIAFGGVMRLQAPDPMLLTASNAAALGLTGYGNGANADDGNLNYARHDWVSRAVLANFDLRYQGAGFNALARARAWYDDGQRHDARPWGNSINRYAAGQPLGDAGAERLSRFSGVALGEAWLEREFALGGSGAKLLARAGRQTTPWSERGAALEAMGARDMPAGRRAGYLPQETRVAAPMLFTRLALRPGLALEGFVQSFRPSALDVCGTFWALNDYQAPGCNWVMSGPPLGLNDRARMASGAVMGRLPTRTPDSPNRGLALLWQATDSTELGFFHARYGWRLPMPNVRRSTRVGPPQVPGNPDGLDMAFFTSHPGNLGLSAMTLNWRASSATTVGAELSWRDGIPFMLSPADVLPAFFSPTVPSLLRAEVDAVPPGGELHGYDQYGMAQLQLNAQRRWDAFGIPLTGMAEVQLKHTPGLPDQTVRRYGRNDIYGAGPVNGVCMVNTGDAARQCSLRGYQTAHAWSYRLRMEARLPEPMPGLVPKLSVNFSHDVKGWSGDFAINEGRRMLQLGCQLEYSKRYFVELAYLGIWGGDYNPTIDRDMLGLSAGVRF</sequence>
<evidence type="ECO:0000313" key="2">
    <source>
        <dbReference type="Proteomes" id="UP001205560"/>
    </source>
</evidence>
<dbReference type="EMBL" id="JANUGX010000034">
    <property type="protein sequence ID" value="MCS0591997.1"/>
    <property type="molecule type" value="Genomic_DNA"/>
</dbReference>
<accession>A0ABT2ACX4</accession>
<keyword evidence="2" id="KW-1185">Reference proteome</keyword>
<name>A0ABT2ACX4_9BURK</name>
<dbReference type="Proteomes" id="UP001205560">
    <property type="component" value="Unassembled WGS sequence"/>
</dbReference>
<reference evidence="1 2" key="1">
    <citation type="submission" date="2022-08" db="EMBL/GenBank/DDBJ databases">
        <title>Reclassification of Massilia species as members of the genera Telluria, Duganella, Pseudoduganella, Mokoshia gen. nov. and Zemynaea gen. nov. using orthogonal and non-orthogonal genome-based approaches.</title>
        <authorList>
            <person name="Bowman J.P."/>
        </authorList>
    </citation>
    <scope>NUCLEOTIDE SEQUENCE [LARGE SCALE GENOMIC DNA]</scope>
    <source>
        <strain evidence="1 2">LMG 28164</strain>
    </source>
</reference>
<evidence type="ECO:0000313" key="1">
    <source>
        <dbReference type="EMBL" id="MCS0591997.1"/>
    </source>
</evidence>
<dbReference type="Pfam" id="PF06980">
    <property type="entry name" value="DUF1302"/>
    <property type="match status" value="1"/>
</dbReference>
<protein>
    <submittedName>
        <fullName evidence="1">DUF1302 domain-containing protein</fullName>
    </submittedName>
</protein>
<organism evidence="1 2">
    <name type="scientific">Massilia norwichensis</name>
    <dbReference type="NCBI Taxonomy" id="1442366"/>
    <lineage>
        <taxon>Bacteria</taxon>
        <taxon>Pseudomonadati</taxon>
        <taxon>Pseudomonadota</taxon>
        <taxon>Betaproteobacteria</taxon>
        <taxon>Burkholderiales</taxon>
        <taxon>Oxalobacteraceae</taxon>
        <taxon>Telluria group</taxon>
        <taxon>Massilia</taxon>
    </lineage>
</organism>
<comment type="caution">
    <text evidence="1">The sequence shown here is derived from an EMBL/GenBank/DDBJ whole genome shotgun (WGS) entry which is preliminary data.</text>
</comment>
<proteinExistence type="predicted"/>
<dbReference type="InterPro" id="IPR010727">
    <property type="entry name" value="DUF1302"/>
</dbReference>